<accession>A0ABS3Q2I4</accession>
<organism evidence="1 2">
    <name type="scientific">Thiomicrorhabdus marina</name>
    <dbReference type="NCBI Taxonomy" id="2818442"/>
    <lineage>
        <taxon>Bacteria</taxon>
        <taxon>Pseudomonadati</taxon>
        <taxon>Pseudomonadota</taxon>
        <taxon>Gammaproteobacteria</taxon>
        <taxon>Thiotrichales</taxon>
        <taxon>Piscirickettsiaceae</taxon>
        <taxon>Thiomicrorhabdus</taxon>
    </lineage>
</organism>
<dbReference type="GO" id="GO:0008233">
    <property type="term" value="F:peptidase activity"/>
    <property type="evidence" value="ECO:0007669"/>
    <property type="project" value="UniProtKB-KW"/>
</dbReference>
<proteinExistence type="predicted"/>
<dbReference type="Proteomes" id="UP000664835">
    <property type="component" value="Unassembled WGS sequence"/>
</dbReference>
<evidence type="ECO:0000313" key="1">
    <source>
        <dbReference type="EMBL" id="MBO1926549.1"/>
    </source>
</evidence>
<dbReference type="Gene3D" id="3.60.20.10">
    <property type="entry name" value="Glutamine Phosphoribosylpyrophosphate, subunit 1, domain 1"/>
    <property type="match status" value="1"/>
</dbReference>
<protein>
    <submittedName>
        <fullName evidence="1">Proteasome-type protease</fullName>
    </submittedName>
</protein>
<dbReference type="PIRSF" id="PIRSF009120">
    <property type="entry name" value="UCP009120_prtse"/>
    <property type="match status" value="1"/>
</dbReference>
<evidence type="ECO:0000313" key="2">
    <source>
        <dbReference type="Proteomes" id="UP000664835"/>
    </source>
</evidence>
<dbReference type="EMBL" id="JAGETV010000003">
    <property type="protein sequence ID" value="MBO1926549.1"/>
    <property type="molecule type" value="Genomic_DNA"/>
</dbReference>
<keyword evidence="1" id="KW-0647">Proteasome</keyword>
<keyword evidence="1" id="KW-0645">Protease</keyword>
<sequence length="209" mass="22936">MFRFGIEGDRQFVILSAGNLATTQAVIDRLSKDIANNTEVNLNTVADIHEAADYIGELSIEQQTKMGSSPTFESSFIVGGQVLGSPPQLSLVYPQGNHISASELTPFLQIGESKYGKPILDRIIDSKTPLNTVALCSLVSMDSTMRSNLTVGPPIDIQVYRANALMPGEYYHFEADSEYLKNINQIWCQRMIESFATLPPLDASLAMKS</sequence>
<comment type="caution">
    <text evidence="1">The sequence shown here is derived from an EMBL/GenBank/DDBJ whole genome shotgun (WGS) entry which is preliminary data.</text>
</comment>
<dbReference type="GO" id="GO:0000502">
    <property type="term" value="C:proteasome complex"/>
    <property type="evidence" value="ECO:0007669"/>
    <property type="project" value="UniProtKB-KW"/>
</dbReference>
<dbReference type="InterPro" id="IPR016545">
    <property type="entry name" value="UCP009120_prtse"/>
</dbReference>
<dbReference type="InterPro" id="IPR029055">
    <property type="entry name" value="Ntn_hydrolases_N"/>
</dbReference>
<gene>
    <name evidence="1" type="ORF">J3998_03085</name>
</gene>
<dbReference type="SUPFAM" id="SSF56235">
    <property type="entry name" value="N-terminal nucleophile aminohydrolases (Ntn hydrolases)"/>
    <property type="match status" value="1"/>
</dbReference>
<name>A0ABS3Q2I4_9GAMM</name>
<dbReference type="GO" id="GO:0006508">
    <property type="term" value="P:proteolysis"/>
    <property type="evidence" value="ECO:0007669"/>
    <property type="project" value="UniProtKB-KW"/>
</dbReference>
<keyword evidence="1" id="KW-0378">Hydrolase</keyword>
<keyword evidence="2" id="KW-1185">Reference proteome</keyword>
<reference evidence="1 2" key="1">
    <citation type="submission" date="2021-03" db="EMBL/GenBank/DDBJ databases">
        <title>Thiomicrorhabdus sp.nov.,novel sulfur-oxidizing bacteria isolated from coastal sediment.</title>
        <authorList>
            <person name="Liu X."/>
        </authorList>
    </citation>
    <scope>NUCLEOTIDE SEQUENCE [LARGE SCALE GENOMIC DNA]</scope>
    <source>
        <strain evidence="1 2">6S2-11</strain>
    </source>
</reference>
<dbReference type="RefSeq" id="WP_208147739.1">
    <property type="nucleotide sequence ID" value="NZ_JAGETV010000003.1"/>
</dbReference>